<dbReference type="SMART" id="SM00211">
    <property type="entry name" value="TY"/>
    <property type="match status" value="1"/>
</dbReference>
<evidence type="ECO:0000256" key="8">
    <source>
        <dbReference type="SAM" id="Phobius"/>
    </source>
</evidence>
<evidence type="ECO:0000256" key="1">
    <source>
        <dbReference type="ARBA" id="ARBA00004613"/>
    </source>
</evidence>
<dbReference type="GO" id="GO:0070206">
    <property type="term" value="P:protein trimerization"/>
    <property type="evidence" value="ECO:0007669"/>
    <property type="project" value="InterPro"/>
</dbReference>
<keyword evidence="8" id="KW-0472">Membrane</keyword>
<organism evidence="10 11">
    <name type="scientific">Salarias fasciatus</name>
    <name type="common">Jewelled blenny</name>
    <name type="synonym">Blennius fasciatus</name>
    <dbReference type="NCBI Taxonomy" id="181472"/>
    <lineage>
        <taxon>Eukaryota</taxon>
        <taxon>Metazoa</taxon>
        <taxon>Chordata</taxon>
        <taxon>Craniata</taxon>
        <taxon>Vertebrata</taxon>
        <taxon>Euteleostomi</taxon>
        <taxon>Actinopterygii</taxon>
        <taxon>Neopterygii</taxon>
        <taxon>Teleostei</taxon>
        <taxon>Neoteleostei</taxon>
        <taxon>Acanthomorphata</taxon>
        <taxon>Ovalentaria</taxon>
        <taxon>Blenniimorphae</taxon>
        <taxon>Blenniiformes</taxon>
        <taxon>Blennioidei</taxon>
        <taxon>Blenniidae</taxon>
        <taxon>Salariinae</taxon>
        <taxon>Salarias</taxon>
    </lineage>
</organism>
<dbReference type="FunCoup" id="A0A672IML5">
    <property type="interactions" value="1117"/>
</dbReference>
<dbReference type="OMA" id="QMPGEFT"/>
<keyword evidence="2" id="KW-0964">Secreted</keyword>
<dbReference type="OrthoDB" id="406800at2759"/>
<dbReference type="GO" id="GO:0005615">
    <property type="term" value="C:extracellular space"/>
    <property type="evidence" value="ECO:0007669"/>
    <property type="project" value="TreeGrafter"/>
</dbReference>
<dbReference type="PIRSF" id="PIRSF001992">
    <property type="entry name" value="CD74_antigen"/>
    <property type="match status" value="1"/>
</dbReference>
<accession>A0A672IML5</accession>
<evidence type="ECO:0000313" key="10">
    <source>
        <dbReference type="Ensembl" id="ENSSFAP00005043053.1"/>
    </source>
</evidence>
<evidence type="ECO:0000256" key="2">
    <source>
        <dbReference type="ARBA" id="ARBA00022525"/>
    </source>
</evidence>
<dbReference type="InterPro" id="IPR000716">
    <property type="entry name" value="Thyroglobulin_1"/>
</dbReference>
<dbReference type="InterPro" id="IPR015386">
    <property type="entry name" value="MHC_II-assoc_invar/CLIP_MHC-bd"/>
</dbReference>
<evidence type="ECO:0000259" key="9">
    <source>
        <dbReference type="PROSITE" id="PS51162"/>
    </source>
</evidence>
<dbReference type="InterPro" id="IPR043530">
    <property type="entry name" value="CD74_antigen"/>
</dbReference>
<sequence length="268" mass="29869">MAHSQEDDALAREHLTGSEEQLTAPAAVPRGGSNSRALKIAGLTTLVCLLVSSQLFTAYIVFDQRQQVQSLQKSSDRLSRGLARTSQVKTPMKLQMPMNSLLMDFAPDQDAAPSKPPQPKDTATVSEEKQLMDAMLNLNMFNETLLANMQCLKEQMNETDWKRLEALIRQLLNFQKAHQKSVPPSSKPDFPVIKTKCQIEATTGVGKFGSFKPQCDEQGHYHPMQCWHATGYCWCVDETGAAIKDTMSRQRPECKGLRRAATSDIIID</sequence>
<dbReference type="Pfam" id="PF09307">
    <property type="entry name" value="MHC2-interact"/>
    <property type="match status" value="1"/>
</dbReference>
<dbReference type="InParanoid" id="A0A672IML5"/>
<reference evidence="10" key="1">
    <citation type="submission" date="2019-06" db="EMBL/GenBank/DDBJ databases">
        <authorList>
            <consortium name="Wellcome Sanger Institute Data Sharing"/>
        </authorList>
    </citation>
    <scope>NUCLEOTIDE SEQUENCE [LARGE SCALE GENOMIC DNA]</scope>
</reference>
<dbReference type="Proteomes" id="UP000472267">
    <property type="component" value="Chromosome 2"/>
</dbReference>
<dbReference type="PROSITE" id="PS00484">
    <property type="entry name" value="THYROGLOBULIN_1_1"/>
    <property type="match status" value="1"/>
</dbReference>
<evidence type="ECO:0000256" key="3">
    <source>
        <dbReference type="ARBA" id="ARBA00022737"/>
    </source>
</evidence>
<dbReference type="SUPFAM" id="SSF57610">
    <property type="entry name" value="Thyroglobulin type-1 domain"/>
    <property type="match status" value="1"/>
</dbReference>
<dbReference type="GO" id="GO:0006955">
    <property type="term" value="P:immune response"/>
    <property type="evidence" value="ECO:0007669"/>
    <property type="project" value="InterPro"/>
</dbReference>
<dbReference type="Gene3D" id="4.10.800.10">
    <property type="entry name" value="Thyroglobulin type-1"/>
    <property type="match status" value="1"/>
</dbReference>
<feature type="region of interest" description="Disordered" evidence="7">
    <location>
        <begin position="1"/>
        <end position="33"/>
    </location>
</feature>
<dbReference type="GO" id="GO:0006886">
    <property type="term" value="P:intracellular protein transport"/>
    <property type="evidence" value="ECO:0007669"/>
    <property type="project" value="InterPro"/>
</dbReference>
<feature type="domain" description="Thyroglobulin type-1" evidence="9">
    <location>
        <begin position="194"/>
        <end position="254"/>
    </location>
</feature>
<keyword evidence="4 5" id="KW-1015">Disulfide bond</keyword>
<dbReference type="GO" id="GO:0035718">
    <property type="term" value="F:macrophage migration inhibitory factor binding"/>
    <property type="evidence" value="ECO:0007669"/>
    <property type="project" value="InterPro"/>
</dbReference>
<dbReference type="PANTHER" id="PTHR12352:SF3">
    <property type="entry name" value="NIDOGEN-2"/>
    <property type="match status" value="1"/>
</dbReference>
<feature type="compositionally biased region" description="Basic and acidic residues" evidence="7">
    <location>
        <begin position="1"/>
        <end position="17"/>
    </location>
</feature>
<feature type="disulfide bond" evidence="5">
    <location>
        <begin position="235"/>
        <end position="254"/>
    </location>
</feature>
<dbReference type="SUPFAM" id="SSF48305">
    <property type="entry name" value="Class II MHC-associated invariant chain ectoplasmic trimerization domain"/>
    <property type="match status" value="1"/>
</dbReference>
<feature type="disulfide bond" evidence="5">
    <location>
        <begin position="197"/>
        <end position="215"/>
    </location>
</feature>
<dbReference type="Gene3D" id="1.10.870.10">
    <property type="entry name" value="MHC class II-associated invariant chain, trimerisation domain"/>
    <property type="match status" value="1"/>
</dbReference>
<dbReference type="Pfam" id="PF00086">
    <property type="entry name" value="Thyroglobulin_1"/>
    <property type="match status" value="1"/>
</dbReference>
<dbReference type="InterPro" id="IPR036857">
    <property type="entry name" value="Thyroglobulin_1_sf"/>
</dbReference>
<evidence type="ECO:0000256" key="7">
    <source>
        <dbReference type="SAM" id="MobiDB-lite"/>
    </source>
</evidence>
<comment type="subcellular location">
    <subcellularLocation>
        <location evidence="1">Secreted</location>
    </subcellularLocation>
</comment>
<dbReference type="InterPro" id="IPR036613">
    <property type="entry name" value="MHCII_invariant_trimer_sf"/>
</dbReference>
<name>A0A672IML5_SALFA</name>
<dbReference type="InterPro" id="IPR051950">
    <property type="entry name" value="Dev_reg/Prot_inhib"/>
</dbReference>
<dbReference type="AlphaFoldDB" id="A0A672IML5"/>
<comment type="caution">
    <text evidence="6">Lacks conserved residue(s) required for the propagation of feature annotation.</text>
</comment>
<dbReference type="Ensembl" id="ENSSFAT00005044599.1">
    <property type="protein sequence ID" value="ENSSFAP00005043053.1"/>
    <property type="gene ID" value="ENSSFAG00005021336.1"/>
</dbReference>
<dbReference type="CDD" id="cd00191">
    <property type="entry name" value="TY"/>
    <property type="match status" value="1"/>
</dbReference>
<feature type="disulfide bond" evidence="5 6">
    <location>
        <begin position="226"/>
        <end position="233"/>
    </location>
</feature>
<keyword evidence="3" id="KW-0677">Repeat</keyword>
<reference evidence="10" key="3">
    <citation type="submission" date="2025-09" db="UniProtKB">
        <authorList>
            <consortium name="Ensembl"/>
        </authorList>
    </citation>
    <scope>IDENTIFICATION</scope>
</reference>
<dbReference type="GO" id="GO:0042289">
    <property type="term" value="F:MHC class II protein binding"/>
    <property type="evidence" value="ECO:0007669"/>
    <property type="project" value="InterPro"/>
</dbReference>
<keyword evidence="8" id="KW-1133">Transmembrane helix</keyword>
<evidence type="ECO:0000256" key="5">
    <source>
        <dbReference type="PIRSR" id="PIRSR001992-1"/>
    </source>
</evidence>
<dbReference type="GO" id="GO:0019882">
    <property type="term" value="P:antigen processing and presentation"/>
    <property type="evidence" value="ECO:0007669"/>
    <property type="project" value="InterPro"/>
</dbReference>
<evidence type="ECO:0000256" key="4">
    <source>
        <dbReference type="ARBA" id="ARBA00023157"/>
    </source>
</evidence>
<proteinExistence type="predicted"/>
<keyword evidence="11" id="KW-1185">Reference proteome</keyword>
<gene>
    <name evidence="10" type="primary">cd74a</name>
</gene>
<protein>
    <recommendedName>
        <fullName evidence="9">Thyroglobulin type-1 domain-containing protein</fullName>
    </recommendedName>
</protein>
<dbReference type="PANTHER" id="PTHR12352">
    <property type="entry name" value="SECRETED MODULAR CALCIUM-BINDING PROTEIN"/>
    <property type="match status" value="1"/>
</dbReference>
<reference evidence="10" key="2">
    <citation type="submission" date="2025-08" db="UniProtKB">
        <authorList>
            <consortium name="Ensembl"/>
        </authorList>
    </citation>
    <scope>IDENTIFICATION</scope>
</reference>
<keyword evidence="8" id="KW-0812">Transmembrane</keyword>
<evidence type="ECO:0000313" key="11">
    <source>
        <dbReference type="Proteomes" id="UP000472267"/>
    </source>
</evidence>
<feature type="transmembrane region" description="Helical" evidence="8">
    <location>
        <begin position="40"/>
        <end position="62"/>
    </location>
</feature>
<evidence type="ECO:0000256" key="6">
    <source>
        <dbReference type="PROSITE-ProRule" id="PRU00500"/>
    </source>
</evidence>
<dbReference type="GO" id="GO:0016020">
    <property type="term" value="C:membrane"/>
    <property type="evidence" value="ECO:0007669"/>
    <property type="project" value="InterPro"/>
</dbReference>
<dbReference type="PROSITE" id="PS51162">
    <property type="entry name" value="THYROGLOBULIN_1_2"/>
    <property type="match status" value="1"/>
</dbReference>